<evidence type="ECO:0000259" key="2">
    <source>
        <dbReference type="Pfam" id="PF24864"/>
    </source>
</evidence>
<dbReference type="Pfam" id="PF24864">
    <property type="entry name" value="DUF7730"/>
    <property type="match status" value="1"/>
</dbReference>
<organism evidence="3 4">
    <name type="scientific">Microthyrium microscopicum</name>
    <dbReference type="NCBI Taxonomy" id="703497"/>
    <lineage>
        <taxon>Eukaryota</taxon>
        <taxon>Fungi</taxon>
        <taxon>Dikarya</taxon>
        <taxon>Ascomycota</taxon>
        <taxon>Pezizomycotina</taxon>
        <taxon>Dothideomycetes</taxon>
        <taxon>Dothideomycetes incertae sedis</taxon>
        <taxon>Microthyriales</taxon>
        <taxon>Microthyriaceae</taxon>
        <taxon>Microthyrium</taxon>
    </lineage>
</organism>
<dbReference type="InterPro" id="IPR038883">
    <property type="entry name" value="AN11006-like"/>
</dbReference>
<feature type="region of interest" description="Disordered" evidence="1">
    <location>
        <begin position="229"/>
        <end position="270"/>
    </location>
</feature>
<reference evidence="3" key="1">
    <citation type="journal article" date="2020" name="Stud. Mycol.">
        <title>101 Dothideomycetes genomes: a test case for predicting lifestyles and emergence of pathogens.</title>
        <authorList>
            <person name="Haridas S."/>
            <person name="Albert R."/>
            <person name="Binder M."/>
            <person name="Bloem J."/>
            <person name="Labutti K."/>
            <person name="Salamov A."/>
            <person name="Andreopoulos B."/>
            <person name="Baker S."/>
            <person name="Barry K."/>
            <person name="Bills G."/>
            <person name="Bluhm B."/>
            <person name="Cannon C."/>
            <person name="Castanera R."/>
            <person name="Culley D."/>
            <person name="Daum C."/>
            <person name="Ezra D."/>
            <person name="Gonzalez J."/>
            <person name="Henrissat B."/>
            <person name="Kuo A."/>
            <person name="Liang C."/>
            <person name="Lipzen A."/>
            <person name="Lutzoni F."/>
            <person name="Magnuson J."/>
            <person name="Mondo S."/>
            <person name="Nolan M."/>
            <person name="Ohm R."/>
            <person name="Pangilinan J."/>
            <person name="Park H.-J."/>
            <person name="Ramirez L."/>
            <person name="Alfaro M."/>
            <person name="Sun H."/>
            <person name="Tritt A."/>
            <person name="Yoshinaga Y."/>
            <person name="Zwiers L.-H."/>
            <person name="Turgeon B."/>
            <person name="Goodwin S."/>
            <person name="Spatafora J."/>
            <person name="Crous P."/>
            <person name="Grigoriev I."/>
        </authorList>
    </citation>
    <scope>NUCLEOTIDE SEQUENCE</scope>
    <source>
        <strain evidence="3">CBS 115976</strain>
    </source>
</reference>
<dbReference type="EMBL" id="MU004237">
    <property type="protein sequence ID" value="KAF2668018.1"/>
    <property type="molecule type" value="Genomic_DNA"/>
</dbReference>
<proteinExistence type="predicted"/>
<dbReference type="PANTHER" id="PTHR42085:SF2">
    <property type="entry name" value="F-BOX DOMAIN-CONTAINING PROTEIN"/>
    <property type="match status" value="1"/>
</dbReference>
<evidence type="ECO:0000256" key="1">
    <source>
        <dbReference type="SAM" id="MobiDB-lite"/>
    </source>
</evidence>
<dbReference type="OrthoDB" id="2951834at2759"/>
<gene>
    <name evidence="3" type="ORF">BT63DRAFT_457319</name>
</gene>
<evidence type="ECO:0000313" key="4">
    <source>
        <dbReference type="Proteomes" id="UP000799302"/>
    </source>
</evidence>
<dbReference type="Proteomes" id="UP000799302">
    <property type="component" value="Unassembled WGS sequence"/>
</dbReference>
<feature type="compositionally biased region" description="Polar residues" evidence="1">
    <location>
        <begin position="229"/>
        <end position="241"/>
    </location>
</feature>
<dbReference type="InterPro" id="IPR056632">
    <property type="entry name" value="DUF7730"/>
</dbReference>
<name>A0A6A6UA62_9PEZI</name>
<dbReference type="AlphaFoldDB" id="A0A6A6UA62"/>
<evidence type="ECO:0000313" key="3">
    <source>
        <dbReference type="EMBL" id="KAF2668018.1"/>
    </source>
</evidence>
<protein>
    <recommendedName>
        <fullName evidence="2">DUF7730 domain-containing protein</fullName>
    </recommendedName>
</protein>
<dbReference type="PANTHER" id="PTHR42085">
    <property type="entry name" value="F-BOX DOMAIN-CONTAINING PROTEIN"/>
    <property type="match status" value="1"/>
</dbReference>
<keyword evidence="4" id="KW-1185">Reference proteome</keyword>
<accession>A0A6A6UA62</accession>
<feature type="domain" description="DUF7730" evidence="2">
    <location>
        <begin position="48"/>
        <end position="104"/>
    </location>
</feature>
<sequence>MRLMIYEHLLVSQETFGFSPALDSGDNRRRDNSQFIVPELLINDTSPQILCTCRQVYEEAREILYRRNIFRLSVPGDLSPSLKYSSQISADHRSLITHLNITMTAWDHTERLSDEVFRCLANNFLNAGYIDCDYVWPYRSSNHEYPWWFTPTCTSSRRVRPSTRPPSKEEAMLKCTQNIGRLPQIKRLRCKFPVCLLLPTVCIEETVRRDTDLEWDYWYSRATMSSRTSDLVNSAEQQSQGEAHAGKSSTEKIDNGTPTIKTSTKQDEENDAARRVVQDFTPHRKLMHLIQKKAREEGLLVDVPLTWRFHTITRFNESPCLFIVMILNDKDDHITCQVDGDYSVMTRRECL</sequence>